<dbReference type="Proteomes" id="UP000659630">
    <property type="component" value="Unassembled WGS sequence"/>
</dbReference>
<evidence type="ECO:0000256" key="3">
    <source>
        <dbReference type="ARBA" id="ARBA00022692"/>
    </source>
</evidence>
<evidence type="ECO:0000313" key="8">
    <source>
        <dbReference type="Proteomes" id="UP000659630"/>
    </source>
</evidence>
<dbReference type="RefSeq" id="WP_186888169.1">
    <property type="nucleotide sequence ID" value="NZ_JACONZ010000003.1"/>
</dbReference>
<comment type="subcellular location">
    <subcellularLocation>
        <location evidence="1">Cell membrane</location>
        <topology evidence="1">Multi-pass membrane protein</topology>
    </subcellularLocation>
</comment>
<feature type="transmembrane region" description="Helical" evidence="6">
    <location>
        <begin position="159"/>
        <end position="180"/>
    </location>
</feature>
<protein>
    <submittedName>
        <fullName evidence="7">ABC transporter permease</fullName>
    </submittedName>
</protein>
<keyword evidence="2" id="KW-1003">Cell membrane</keyword>
<dbReference type="AlphaFoldDB" id="A0A923IFC7"/>
<reference evidence="7" key="1">
    <citation type="submission" date="2020-08" db="EMBL/GenBank/DDBJ databases">
        <title>Genome public.</title>
        <authorList>
            <person name="Liu C."/>
            <person name="Sun Q."/>
        </authorList>
    </citation>
    <scope>NUCLEOTIDE SEQUENCE</scope>
    <source>
        <strain evidence="7">BX8</strain>
    </source>
</reference>
<feature type="transmembrane region" description="Helical" evidence="6">
    <location>
        <begin position="95"/>
        <end position="114"/>
    </location>
</feature>
<evidence type="ECO:0000256" key="4">
    <source>
        <dbReference type="ARBA" id="ARBA00022989"/>
    </source>
</evidence>
<feature type="transmembrane region" description="Helical" evidence="6">
    <location>
        <begin position="211"/>
        <end position="231"/>
    </location>
</feature>
<organism evidence="7 8">
    <name type="scientific">Anaerofilum hominis</name>
    <dbReference type="NCBI Taxonomy" id="2763016"/>
    <lineage>
        <taxon>Bacteria</taxon>
        <taxon>Bacillati</taxon>
        <taxon>Bacillota</taxon>
        <taxon>Clostridia</taxon>
        <taxon>Eubacteriales</taxon>
        <taxon>Oscillospiraceae</taxon>
        <taxon>Anaerofilum</taxon>
    </lineage>
</organism>
<evidence type="ECO:0000313" key="7">
    <source>
        <dbReference type="EMBL" id="MBC5581807.1"/>
    </source>
</evidence>
<proteinExistence type="predicted"/>
<evidence type="ECO:0000256" key="5">
    <source>
        <dbReference type="ARBA" id="ARBA00023136"/>
    </source>
</evidence>
<dbReference type="PANTHER" id="PTHR32196:SF72">
    <property type="entry name" value="RIBOSE IMPORT PERMEASE PROTEIN RBSC"/>
    <property type="match status" value="1"/>
</dbReference>
<dbReference type="GO" id="GO:0022857">
    <property type="term" value="F:transmembrane transporter activity"/>
    <property type="evidence" value="ECO:0007669"/>
    <property type="project" value="InterPro"/>
</dbReference>
<keyword evidence="4 6" id="KW-1133">Transmembrane helix</keyword>
<evidence type="ECO:0000256" key="6">
    <source>
        <dbReference type="SAM" id="Phobius"/>
    </source>
</evidence>
<sequence length="333" mass="34787">MKKSSVMHFVKEYTVVIVMILLGAVFTIGNPAFLTGNNFITILRQSSMTGVAGVGVMFVMIAGGINLAVGSVISIVTVLVAMCCVNWGIHWAIGMVLSVIAATVCGWFTGFAIVKGKIAPMIGSLAVKTILGGVAYIICGGLPVYGIPQESKYLGQGTIGFLPVPVIIFVIIGAIAAFVLNKTYLGRYFYAAGSNDEAARLSGINTTRIRILAYTISGLLAGIAGIMMYGRVGSGQPIAGNEVEMNVLTAVVIGGVSMAGGEGKVFKACCGCVLISMLTNGLTLMNISEYTQMVIRGAIFLGAVLLDSYQHRAKQQKVVHAEPKSGQTEGAKA</sequence>
<evidence type="ECO:0000256" key="2">
    <source>
        <dbReference type="ARBA" id="ARBA00022475"/>
    </source>
</evidence>
<evidence type="ECO:0000256" key="1">
    <source>
        <dbReference type="ARBA" id="ARBA00004651"/>
    </source>
</evidence>
<dbReference type="CDD" id="cd06579">
    <property type="entry name" value="TM_PBP1_transp_AraH_like"/>
    <property type="match status" value="1"/>
</dbReference>
<feature type="transmembrane region" description="Helical" evidence="6">
    <location>
        <begin position="12"/>
        <end position="33"/>
    </location>
</feature>
<dbReference type="GO" id="GO:0005886">
    <property type="term" value="C:plasma membrane"/>
    <property type="evidence" value="ECO:0007669"/>
    <property type="project" value="UniProtKB-SubCell"/>
</dbReference>
<name>A0A923IFC7_9FIRM</name>
<dbReference type="InterPro" id="IPR001851">
    <property type="entry name" value="ABC_transp_permease"/>
</dbReference>
<keyword evidence="3 6" id="KW-0812">Transmembrane</keyword>
<gene>
    <name evidence="7" type="ORF">H8S23_09835</name>
</gene>
<accession>A0A923IFC7</accession>
<keyword evidence="8" id="KW-1185">Reference proteome</keyword>
<dbReference type="Pfam" id="PF02653">
    <property type="entry name" value="BPD_transp_2"/>
    <property type="match status" value="1"/>
</dbReference>
<keyword evidence="5 6" id="KW-0472">Membrane</keyword>
<dbReference type="PANTHER" id="PTHR32196">
    <property type="entry name" value="ABC TRANSPORTER PERMEASE PROTEIN YPHD-RELATED-RELATED"/>
    <property type="match status" value="1"/>
</dbReference>
<dbReference type="EMBL" id="JACONZ010000003">
    <property type="protein sequence ID" value="MBC5581807.1"/>
    <property type="molecule type" value="Genomic_DNA"/>
</dbReference>
<feature type="transmembrane region" description="Helical" evidence="6">
    <location>
        <begin position="126"/>
        <end position="147"/>
    </location>
</feature>
<comment type="caution">
    <text evidence="7">The sequence shown here is derived from an EMBL/GenBank/DDBJ whole genome shotgun (WGS) entry which is preliminary data.</text>
</comment>